<feature type="compositionally biased region" description="Polar residues" evidence="1">
    <location>
        <begin position="327"/>
        <end position="336"/>
    </location>
</feature>
<proteinExistence type="predicted"/>
<sequence length="348" mass="36626">MRLRPGLARISKRCLSRLIGSVLGLPCHRNCRSKQNADSSRAALVPSTNEQWVIPKPMEPLQPDTGASVPCVRCHLFAPFILCDPRGTVAWMRNPVFGLPQKAGSAAEFQLFFVTSGTTPPGAKAPSSVANKAAHVRLCKPRYAAIRNGPANSPASSPASLGLGSNVNTDCGNYARPLFLPSLVYARAELQLAMTAGGSQKGEGHTPTAQAVGGSQASSDGLAPLTAKRRGSIHVPPLVTTSMSPSKPAGSHALHRVQDVAPDSSVVKQGFWPGSNQSDSDDDEYGASQHRAQRNLGSKSGKLVQTILKSLGQPSSKKQSWGGYQRSGIQPNTQASKPRCGSSHASKP</sequence>
<accession>A0ABR1SWD1</accession>
<reference evidence="2 3" key="1">
    <citation type="submission" date="2023-01" db="EMBL/GenBank/DDBJ databases">
        <title>Analysis of 21 Apiospora genomes using comparative genomics revels a genus with tremendous synthesis potential of carbohydrate active enzymes and secondary metabolites.</title>
        <authorList>
            <person name="Sorensen T."/>
        </authorList>
    </citation>
    <scope>NUCLEOTIDE SEQUENCE [LARGE SCALE GENOMIC DNA]</scope>
    <source>
        <strain evidence="2 3">CBS 20057</strain>
    </source>
</reference>
<evidence type="ECO:0000313" key="2">
    <source>
        <dbReference type="EMBL" id="KAK8037848.1"/>
    </source>
</evidence>
<evidence type="ECO:0000313" key="3">
    <source>
        <dbReference type="Proteomes" id="UP001396898"/>
    </source>
</evidence>
<protein>
    <submittedName>
        <fullName evidence="2">Uncharacterized protein</fullName>
    </submittedName>
</protein>
<feature type="compositionally biased region" description="Polar residues" evidence="1">
    <location>
        <begin position="207"/>
        <end position="219"/>
    </location>
</feature>
<comment type="caution">
    <text evidence="2">The sequence shown here is derived from an EMBL/GenBank/DDBJ whole genome shotgun (WGS) entry which is preliminary data.</text>
</comment>
<keyword evidence="3" id="KW-1185">Reference proteome</keyword>
<organism evidence="2 3">
    <name type="scientific">Apiospora marii</name>
    <dbReference type="NCBI Taxonomy" id="335849"/>
    <lineage>
        <taxon>Eukaryota</taxon>
        <taxon>Fungi</taxon>
        <taxon>Dikarya</taxon>
        <taxon>Ascomycota</taxon>
        <taxon>Pezizomycotina</taxon>
        <taxon>Sordariomycetes</taxon>
        <taxon>Xylariomycetidae</taxon>
        <taxon>Amphisphaeriales</taxon>
        <taxon>Apiosporaceae</taxon>
        <taxon>Apiospora</taxon>
    </lineage>
</organism>
<gene>
    <name evidence="2" type="ORF">PG991_001194</name>
</gene>
<name>A0ABR1SWD1_9PEZI</name>
<evidence type="ECO:0000256" key="1">
    <source>
        <dbReference type="SAM" id="MobiDB-lite"/>
    </source>
</evidence>
<feature type="region of interest" description="Disordered" evidence="1">
    <location>
        <begin position="197"/>
        <end position="348"/>
    </location>
</feature>
<dbReference type="Proteomes" id="UP001396898">
    <property type="component" value="Unassembled WGS sequence"/>
</dbReference>
<dbReference type="EMBL" id="JAQQWI010000002">
    <property type="protein sequence ID" value="KAK8037848.1"/>
    <property type="molecule type" value="Genomic_DNA"/>
</dbReference>